<gene>
    <name evidence="1" type="ORF">M1B72_11830</name>
</gene>
<name>A0ABY4L823_9BACT</name>
<organism evidence="1 2">
    <name type="scientific">Geomonas paludis</name>
    <dbReference type="NCBI Taxonomy" id="2740185"/>
    <lineage>
        <taxon>Bacteria</taxon>
        <taxon>Pseudomonadati</taxon>
        <taxon>Thermodesulfobacteriota</taxon>
        <taxon>Desulfuromonadia</taxon>
        <taxon>Geobacterales</taxon>
        <taxon>Geobacteraceae</taxon>
        <taxon>Geomonas</taxon>
    </lineage>
</organism>
<accession>A0ABY4L823</accession>
<sequence>MLNERLWGAYCNILENIDPKFLDARVPHGSRPEELSGLFVTSVNDGYAESKNKIMIVGSETAGWNVLTKGERFKCLESYVRSSMDKHKSYFERELGGKNSRGYSFHNFTRAVGKRCGKEGLIYSNLFCFDWKKGSPINTPHFDTIRRHSELLLKKQIEILEPDIIIFANGMVSVPHRREYFPLSECINGRDYSAQGIPNRHLWEFQLRGKTRSFRIHHPSARAKAAAAARTYLLNLLPSV</sequence>
<evidence type="ECO:0000313" key="2">
    <source>
        <dbReference type="Proteomes" id="UP000831485"/>
    </source>
</evidence>
<evidence type="ECO:0008006" key="3">
    <source>
        <dbReference type="Google" id="ProtNLM"/>
    </source>
</evidence>
<protein>
    <recommendedName>
        <fullName evidence="3">Uracil-DNA glycosylase-like domain-containing protein</fullName>
    </recommendedName>
</protein>
<reference evidence="1" key="1">
    <citation type="submission" date="2022-04" db="EMBL/GenBank/DDBJ databases">
        <authorList>
            <person name="Liu G."/>
        </authorList>
    </citation>
    <scope>NUCLEOTIDE SEQUENCE</scope>
    <source>
        <strain evidence="1">RG22</strain>
    </source>
</reference>
<evidence type="ECO:0000313" key="1">
    <source>
        <dbReference type="EMBL" id="UPU34143.1"/>
    </source>
</evidence>
<dbReference type="Proteomes" id="UP000831485">
    <property type="component" value="Chromosome"/>
</dbReference>
<dbReference type="EMBL" id="CP096574">
    <property type="protein sequence ID" value="UPU34143.1"/>
    <property type="molecule type" value="Genomic_DNA"/>
</dbReference>
<keyword evidence="2" id="KW-1185">Reference proteome</keyword>
<proteinExistence type="predicted"/>
<dbReference type="RefSeq" id="WP_183346958.1">
    <property type="nucleotide sequence ID" value="NZ_BLXY01000003.1"/>
</dbReference>